<keyword evidence="2" id="KW-1185">Reference proteome</keyword>
<dbReference type="Proteomes" id="UP000321570">
    <property type="component" value="Unassembled WGS sequence"/>
</dbReference>
<organism evidence="1 2">
    <name type="scientific">Hymenolepis diminuta</name>
    <name type="common">Rat tapeworm</name>
    <dbReference type="NCBI Taxonomy" id="6216"/>
    <lineage>
        <taxon>Eukaryota</taxon>
        <taxon>Metazoa</taxon>
        <taxon>Spiralia</taxon>
        <taxon>Lophotrochozoa</taxon>
        <taxon>Platyhelminthes</taxon>
        <taxon>Cestoda</taxon>
        <taxon>Eucestoda</taxon>
        <taxon>Cyclophyllidea</taxon>
        <taxon>Hymenolepididae</taxon>
        <taxon>Hymenolepis</taxon>
    </lineage>
</organism>
<gene>
    <name evidence="1" type="ORF">WMSIL1_LOCUS4872</name>
</gene>
<name>A0A564YDP5_HYMDI</name>
<accession>A0A564YDP5</accession>
<proteinExistence type="predicted"/>
<reference evidence="1 2" key="1">
    <citation type="submission" date="2019-07" db="EMBL/GenBank/DDBJ databases">
        <authorList>
            <person name="Jastrzebski P J."/>
            <person name="Paukszto L."/>
            <person name="Jastrzebski P J."/>
        </authorList>
    </citation>
    <scope>NUCLEOTIDE SEQUENCE [LARGE SCALE GENOMIC DNA]</scope>
    <source>
        <strain evidence="1 2">WMS-il1</strain>
    </source>
</reference>
<dbReference type="AlphaFoldDB" id="A0A564YDP5"/>
<sequence>MLFAARETVSRMESVISKLRSFIDDLKKLQNDWQNYNSDVDSFRKWLRQKNRSNRRVYRKSSVEEIKNEGDHLKSLQATFLKLSGNKSQSDPELSKLQTEYRRLLMQMGHGEPSRGTPRGISGAESDRNLRAEVLSELLQTVRHIKSDVDEADRRAERGYHDLHKAFHRTLRRSKSQHY</sequence>
<protein>
    <submittedName>
        <fullName evidence="1">Uncharacterized protein</fullName>
    </submittedName>
</protein>
<dbReference type="SUPFAM" id="SSF46966">
    <property type="entry name" value="Spectrin repeat"/>
    <property type="match status" value="1"/>
</dbReference>
<evidence type="ECO:0000313" key="2">
    <source>
        <dbReference type="Proteomes" id="UP000321570"/>
    </source>
</evidence>
<dbReference type="EMBL" id="CABIJS010000144">
    <property type="protein sequence ID" value="VUZ44654.1"/>
    <property type="molecule type" value="Genomic_DNA"/>
</dbReference>
<evidence type="ECO:0000313" key="1">
    <source>
        <dbReference type="EMBL" id="VUZ44654.1"/>
    </source>
</evidence>